<dbReference type="Proteomes" id="UP001189429">
    <property type="component" value="Unassembled WGS sequence"/>
</dbReference>
<gene>
    <name evidence="2" type="ORF">PCOR1329_LOCUS38462</name>
</gene>
<dbReference type="EMBL" id="CAUYUJ010014658">
    <property type="protein sequence ID" value="CAK0844362.1"/>
    <property type="molecule type" value="Genomic_DNA"/>
</dbReference>
<evidence type="ECO:0000313" key="3">
    <source>
        <dbReference type="Proteomes" id="UP001189429"/>
    </source>
</evidence>
<feature type="non-terminal residue" evidence="2">
    <location>
        <position position="1"/>
    </location>
</feature>
<organism evidence="2 3">
    <name type="scientific">Prorocentrum cordatum</name>
    <dbReference type="NCBI Taxonomy" id="2364126"/>
    <lineage>
        <taxon>Eukaryota</taxon>
        <taxon>Sar</taxon>
        <taxon>Alveolata</taxon>
        <taxon>Dinophyceae</taxon>
        <taxon>Prorocentrales</taxon>
        <taxon>Prorocentraceae</taxon>
        <taxon>Prorocentrum</taxon>
    </lineage>
</organism>
<protein>
    <submittedName>
        <fullName evidence="2">Uncharacterized protein</fullName>
    </submittedName>
</protein>
<reference evidence="2" key="1">
    <citation type="submission" date="2023-10" db="EMBL/GenBank/DDBJ databases">
        <authorList>
            <person name="Chen Y."/>
            <person name="Shah S."/>
            <person name="Dougan E. K."/>
            <person name="Thang M."/>
            <person name="Chan C."/>
        </authorList>
    </citation>
    <scope>NUCLEOTIDE SEQUENCE [LARGE SCALE GENOMIC DNA]</scope>
</reference>
<proteinExistence type="predicted"/>
<evidence type="ECO:0000313" key="2">
    <source>
        <dbReference type="EMBL" id="CAK0844362.1"/>
    </source>
</evidence>
<sequence length="117" mass="12102">EARERSLGALPQHSPRQKHRESAHVGLAVSQGVAEAAPHPATARERSLGALPRPSVVPVPSEGPGIPHGVPMSSAQGVDMGPGNWSVPETVRGEPILEKALGCLCLLTCGVLRADVV</sequence>
<feature type="region of interest" description="Disordered" evidence="1">
    <location>
        <begin position="1"/>
        <end position="85"/>
    </location>
</feature>
<comment type="caution">
    <text evidence="2">The sequence shown here is derived from an EMBL/GenBank/DDBJ whole genome shotgun (WGS) entry which is preliminary data.</text>
</comment>
<accession>A0ABN9TF30</accession>
<keyword evidence="3" id="KW-1185">Reference proteome</keyword>
<name>A0ABN9TF30_9DINO</name>
<evidence type="ECO:0000256" key="1">
    <source>
        <dbReference type="SAM" id="MobiDB-lite"/>
    </source>
</evidence>
<feature type="compositionally biased region" description="Low complexity" evidence="1">
    <location>
        <begin position="52"/>
        <end position="67"/>
    </location>
</feature>